<reference evidence="3 4" key="1">
    <citation type="journal article" date="2013" name="Int. J. Syst. Evol. Microbiol.">
        <title>Roseomonas aerophila sp. nov., isolated from air.</title>
        <authorList>
            <person name="Kim S.J."/>
            <person name="Weon H.Y."/>
            <person name="Ahn J.H."/>
            <person name="Hong S.B."/>
            <person name="Seok S.J."/>
            <person name="Whang K.S."/>
            <person name="Kwon S.W."/>
        </authorList>
    </citation>
    <scope>NUCLEOTIDE SEQUENCE [LARGE SCALE GENOMIC DNA]</scope>
    <source>
        <strain evidence="3 4">NBRC 108923</strain>
    </source>
</reference>
<gene>
    <name evidence="3" type="ORF">IBL26_00335</name>
</gene>
<dbReference type="PANTHER" id="PTHR11895">
    <property type="entry name" value="TRANSAMIDASE"/>
    <property type="match status" value="1"/>
</dbReference>
<dbReference type="RefSeq" id="WP_187782445.1">
    <property type="nucleotide sequence ID" value="NZ_JACTVA010000001.1"/>
</dbReference>
<dbReference type="Proteomes" id="UP000626026">
    <property type="component" value="Unassembled WGS sequence"/>
</dbReference>
<dbReference type="PROSITE" id="PS00571">
    <property type="entry name" value="AMIDASES"/>
    <property type="match status" value="1"/>
</dbReference>
<dbReference type="Gene3D" id="3.90.1300.10">
    <property type="entry name" value="Amidase signature (AS) domain"/>
    <property type="match status" value="1"/>
</dbReference>
<proteinExistence type="inferred from homology"/>
<dbReference type="InterPro" id="IPR036928">
    <property type="entry name" value="AS_sf"/>
</dbReference>
<evidence type="ECO:0000259" key="2">
    <source>
        <dbReference type="Pfam" id="PF01425"/>
    </source>
</evidence>
<protein>
    <submittedName>
        <fullName evidence="3">Amidase</fullName>
    </submittedName>
</protein>
<accession>A0ABR7RFE3</accession>
<evidence type="ECO:0000313" key="3">
    <source>
        <dbReference type="EMBL" id="MBC9205264.1"/>
    </source>
</evidence>
<dbReference type="EMBL" id="JACTVA010000001">
    <property type="protein sequence ID" value="MBC9205264.1"/>
    <property type="molecule type" value="Genomic_DNA"/>
</dbReference>
<name>A0ABR7RFE3_9PROT</name>
<evidence type="ECO:0000256" key="1">
    <source>
        <dbReference type="ARBA" id="ARBA00009199"/>
    </source>
</evidence>
<keyword evidence="4" id="KW-1185">Reference proteome</keyword>
<dbReference type="InterPro" id="IPR020556">
    <property type="entry name" value="Amidase_CS"/>
</dbReference>
<dbReference type="PANTHER" id="PTHR11895:SF7">
    <property type="entry name" value="GLUTAMYL-TRNA(GLN) AMIDOTRANSFERASE SUBUNIT A, MITOCHONDRIAL"/>
    <property type="match status" value="1"/>
</dbReference>
<comment type="caution">
    <text evidence="3">The sequence shown here is derived from an EMBL/GenBank/DDBJ whole genome shotgun (WGS) entry which is preliminary data.</text>
</comment>
<feature type="domain" description="Amidase" evidence="2">
    <location>
        <begin position="27"/>
        <end position="456"/>
    </location>
</feature>
<dbReference type="Pfam" id="PF01425">
    <property type="entry name" value="Amidase"/>
    <property type="match status" value="1"/>
</dbReference>
<evidence type="ECO:0000313" key="4">
    <source>
        <dbReference type="Proteomes" id="UP000626026"/>
    </source>
</evidence>
<comment type="similarity">
    <text evidence="1">Belongs to the amidase family.</text>
</comment>
<dbReference type="SUPFAM" id="SSF75304">
    <property type="entry name" value="Amidase signature (AS) enzymes"/>
    <property type="match status" value="1"/>
</dbReference>
<dbReference type="InterPro" id="IPR023631">
    <property type="entry name" value="Amidase_dom"/>
</dbReference>
<sequence length="478" mass="50368">MSDDDLSFMPATQAAALIRSGALSPVELTQAVLAAARRVQPRLNPFVVLLEEQALADARAAEAAVRQGTPLGPLHGVPVSIKDQVDVRGVRTTNGSAIFAGSAEAAADDVTVARLRAAGAIIFAKTTLPEFGHKALTDGPAFGTTRNPWDPSRTAGGSSGGAAVALATGVGPIALGMDGAGSIRIPAACCGVVGLKPTLGSIPWQQGADAFGNYTYAGPMARSVSDLAAMRAVLTGPDASDPWSLGAADLPLSPVLAGRDLHGLRIGVIEHAANARLQREMAANLHVSIAVFEALGARAEAAGSEIDWMEMPGRVMYQANFAISQRRHLAEWRDRMDPTLLAFMERGEGFSLTEFREGQYARTRLFHAVQRLFGQFDVLVTPTLSRTALPADFDAAHDEVEVEGELCGITRQGWSSYVYPFNLTGHPALTVPSGFDDAGLPTGVQLVGRWGAELDLLRLGAVLEEARPWAGRRPPEAA</sequence>
<dbReference type="InterPro" id="IPR000120">
    <property type="entry name" value="Amidase"/>
</dbReference>
<organism evidence="3 4">
    <name type="scientific">Teichococcus aerophilus</name>
    <dbReference type="NCBI Taxonomy" id="1224513"/>
    <lineage>
        <taxon>Bacteria</taxon>
        <taxon>Pseudomonadati</taxon>
        <taxon>Pseudomonadota</taxon>
        <taxon>Alphaproteobacteria</taxon>
        <taxon>Acetobacterales</taxon>
        <taxon>Roseomonadaceae</taxon>
        <taxon>Roseomonas</taxon>
    </lineage>
</organism>